<keyword evidence="7" id="KW-0378">Hydrolase</keyword>
<feature type="transmembrane region" description="Helical" evidence="12">
    <location>
        <begin position="170"/>
        <end position="190"/>
    </location>
</feature>
<keyword evidence="6" id="KW-0479">Metal-binding</keyword>
<feature type="transmembrane region" description="Helical" evidence="12">
    <location>
        <begin position="130"/>
        <end position="149"/>
    </location>
</feature>
<organism evidence="14 15">
    <name type="scientific">Candidatus Borkfalkia faecipullorum</name>
    <dbReference type="NCBI Taxonomy" id="2838510"/>
    <lineage>
        <taxon>Bacteria</taxon>
        <taxon>Bacillati</taxon>
        <taxon>Bacillota</taxon>
        <taxon>Clostridia</taxon>
        <taxon>Christensenellales</taxon>
        <taxon>Christensenellaceae</taxon>
        <taxon>Candidatus Borkfalkia</taxon>
    </lineage>
</organism>
<evidence type="ECO:0000256" key="6">
    <source>
        <dbReference type="ARBA" id="ARBA00022723"/>
    </source>
</evidence>
<keyword evidence="9 12" id="KW-1133">Transmembrane helix</keyword>
<evidence type="ECO:0000259" key="13">
    <source>
        <dbReference type="Pfam" id="PF02163"/>
    </source>
</evidence>
<comment type="subcellular location">
    <subcellularLocation>
        <location evidence="2">Membrane</location>
        <topology evidence="2">Multi-pass membrane protein</topology>
    </subcellularLocation>
</comment>
<evidence type="ECO:0000256" key="9">
    <source>
        <dbReference type="ARBA" id="ARBA00022989"/>
    </source>
</evidence>
<feature type="domain" description="Peptidase M50" evidence="13">
    <location>
        <begin position="45"/>
        <end position="117"/>
    </location>
</feature>
<keyword evidence="4" id="KW-0645">Protease</keyword>
<comment type="similarity">
    <text evidence="3">Belongs to the peptidase M50B family.</text>
</comment>
<accession>A0A9D1V7J2</accession>
<comment type="cofactor">
    <cofactor evidence="1">
        <name>Zn(2+)</name>
        <dbReference type="ChEBI" id="CHEBI:29105"/>
    </cofactor>
</comment>
<keyword evidence="5 12" id="KW-0812">Transmembrane</keyword>
<comment type="caution">
    <text evidence="14">The sequence shown here is derived from an EMBL/GenBank/DDBJ whole genome shotgun (WGS) entry which is preliminary data.</text>
</comment>
<dbReference type="EMBL" id="DXFX01000054">
    <property type="protein sequence ID" value="HIX07642.1"/>
    <property type="molecule type" value="Genomic_DNA"/>
</dbReference>
<keyword evidence="8" id="KW-0862">Zinc</keyword>
<evidence type="ECO:0000256" key="1">
    <source>
        <dbReference type="ARBA" id="ARBA00001947"/>
    </source>
</evidence>
<dbReference type="PANTHER" id="PTHR39188:SF3">
    <property type="entry name" value="STAGE IV SPORULATION PROTEIN FB"/>
    <property type="match status" value="1"/>
</dbReference>
<evidence type="ECO:0000256" key="12">
    <source>
        <dbReference type="SAM" id="Phobius"/>
    </source>
</evidence>
<dbReference type="PANTHER" id="PTHR39188">
    <property type="entry name" value="MEMBRANE-ASSOCIATED ZINC METALLOPROTEASE M50B"/>
    <property type="match status" value="1"/>
</dbReference>
<feature type="transmembrane region" description="Helical" evidence="12">
    <location>
        <begin position="98"/>
        <end position="118"/>
    </location>
</feature>
<dbReference type="Proteomes" id="UP000824204">
    <property type="component" value="Unassembled WGS sequence"/>
</dbReference>
<feature type="transmembrane region" description="Helical" evidence="12">
    <location>
        <begin position="45"/>
        <end position="65"/>
    </location>
</feature>
<dbReference type="GO" id="GO:0008237">
    <property type="term" value="F:metallopeptidase activity"/>
    <property type="evidence" value="ECO:0007669"/>
    <property type="project" value="UniProtKB-KW"/>
</dbReference>
<name>A0A9D1V7J2_9FIRM</name>
<evidence type="ECO:0000256" key="2">
    <source>
        <dbReference type="ARBA" id="ARBA00004141"/>
    </source>
</evidence>
<evidence type="ECO:0000256" key="3">
    <source>
        <dbReference type="ARBA" id="ARBA00007931"/>
    </source>
</evidence>
<sequence>MLKIMTKLRAKSEKRAENKERFTVYVHPLFVLFGVWFFWRGELFLFLVYTLVAVLHEFGHAMYAARIGCRLMRLRLLPCGAVVSGDIEGIPISDEIRLALAGPFVNAACAALFAALWWVFPETYPYTDTAAFASLFLALVNLFPAYPLDGGRIVACIAVRKKGEGFARRLMLVLGILFFAFFCALFVLSFFGTPNFSALFFALFVLVGTLGARDERYTRLSFDHSKQLSRGMPVRQVAVSGKCTVRRGLSFLERGKLLELLVFDEQGELFCVLSQREFLKLAKNYPITCTFSQILTEQE</sequence>
<reference evidence="14" key="1">
    <citation type="journal article" date="2021" name="PeerJ">
        <title>Extensive microbial diversity within the chicken gut microbiome revealed by metagenomics and culture.</title>
        <authorList>
            <person name="Gilroy R."/>
            <person name="Ravi A."/>
            <person name="Getino M."/>
            <person name="Pursley I."/>
            <person name="Horton D.L."/>
            <person name="Alikhan N.F."/>
            <person name="Baker D."/>
            <person name="Gharbi K."/>
            <person name="Hall N."/>
            <person name="Watson M."/>
            <person name="Adriaenssens E.M."/>
            <person name="Foster-Nyarko E."/>
            <person name="Jarju S."/>
            <person name="Secka A."/>
            <person name="Antonio M."/>
            <person name="Oren A."/>
            <person name="Chaudhuri R.R."/>
            <person name="La Ragione R."/>
            <person name="Hildebrand F."/>
            <person name="Pallen M.J."/>
        </authorList>
    </citation>
    <scope>NUCLEOTIDE SEQUENCE</scope>
    <source>
        <strain evidence="14">811</strain>
    </source>
</reference>
<proteinExistence type="inferred from homology"/>
<evidence type="ECO:0000256" key="11">
    <source>
        <dbReference type="ARBA" id="ARBA00023136"/>
    </source>
</evidence>
<dbReference type="GO" id="GO:0046872">
    <property type="term" value="F:metal ion binding"/>
    <property type="evidence" value="ECO:0007669"/>
    <property type="project" value="UniProtKB-KW"/>
</dbReference>
<reference evidence="14" key="2">
    <citation type="submission" date="2021-04" db="EMBL/GenBank/DDBJ databases">
        <authorList>
            <person name="Gilroy R."/>
        </authorList>
    </citation>
    <scope>NUCLEOTIDE SEQUENCE</scope>
    <source>
        <strain evidence="14">811</strain>
    </source>
</reference>
<evidence type="ECO:0000256" key="4">
    <source>
        <dbReference type="ARBA" id="ARBA00022670"/>
    </source>
</evidence>
<protein>
    <recommendedName>
        <fullName evidence="13">Peptidase M50 domain-containing protein</fullName>
    </recommendedName>
</protein>
<dbReference type="Pfam" id="PF02163">
    <property type="entry name" value="Peptidase_M50"/>
    <property type="match status" value="2"/>
</dbReference>
<evidence type="ECO:0000313" key="14">
    <source>
        <dbReference type="EMBL" id="HIX07642.1"/>
    </source>
</evidence>
<dbReference type="AlphaFoldDB" id="A0A9D1V7J2"/>
<keyword evidence="11 12" id="KW-0472">Membrane</keyword>
<feature type="transmembrane region" description="Helical" evidence="12">
    <location>
        <begin position="196"/>
        <end position="212"/>
    </location>
</feature>
<feature type="transmembrane region" description="Helical" evidence="12">
    <location>
        <begin position="21"/>
        <end position="39"/>
    </location>
</feature>
<evidence type="ECO:0000256" key="5">
    <source>
        <dbReference type="ARBA" id="ARBA00022692"/>
    </source>
</evidence>
<evidence type="ECO:0000313" key="15">
    <source>
        <dbReference type="Proteomes" id="UP000824204"/>
    </source>
</evidence>
<dbReference type="GO" id="GO:0016020">
    <property type="term" value="C:membrane"/>
    <property type="evidence" value="ECO:0007669"/>
    <property type="project" value="UniProtKB-SubCell"/>
</dbReference>
<evidence type="ECO:0000256" key="7">
    <source>
        <dbReference type="ARBA" id="ARBA00022801"/>
    </source>
</evidence>
<feature type="domain" description="Peptidase M50" evidence="13">
    <location>
        <begin position="129"/>
        <end position="178"/>
    </location>
</feature>
<keyword evidence="10" id="KW-0482">Metalloprotease</keyword>
<evidence type="ECO:0000256" key="8">
    <source>
        <dbReference type="ARBA" id="ARBA00022833"/>
    </source>
</evidence>
<dbReference type="GO" id="GO:0006508">
    <property type="term" value="P:proteolysis"/>
    <property type="evidence" value="ECO:0007669"/>
    <property type="project" value="UniProtKB-KW"/>
</dbReference>
<evidence type="ECO:0000256" key="10">
    <source>
        <dbReference type="ARBA" id="ARBA00023049"/>
    </source>
</evidence>
<gene>
    <name evidence="14" type="ORF">H9741_04160</name>
</gene>
<dbReference type="InterPro" id="IPR008915">
    <property type="entry name" value="Peptidase_M50"/>
</dbReference>